<evidence type="ECO:0000313" key="5">
    <source>
        <dbReference type="Proteomes" id="UP001050691"/>
    </source>
</evidence>
<dbReference type="PANTHER" id="PTHR44329:SF214">
    <property type="entry name" value="PROTEIN KINASE DOMAIN-CONTAINING PROTEIN"/>
    <property type="match status" value="1"/>
</dbReference>
<evidence type="ECO:0000256" key="1">
    <source>
        <dbReference type="SAM" id="MobiDB-lite"/>
    </source>
</evidence>
<reference evidence="4" key="1">
    <citation type="submission" date="2021-10" db="EMBL/GenBank/DDBJ databases">
        <title>De novo Genome Assembly of Clathrus columnatus (Basidiomycota, Fungi) Using Illumina and Nanopore Sequence Data.</title>
        <authorList>
            <person name="Ogiso-Tanaka E."/>
            <person name="Itagaki H."/>
            <person name="Hosoya T."/>
            <person name="Hosaka K."/>
        </authorList>
    </citation>
    <scope>NUCLEOTIDE SEQUENCE</scope>
    <source>
        <strain evidence="4">MO-923</strain>
    </source>
</reference>
<dbReference type="PROSITE" id="PS50011">
    <property type="entry name" value="PROTEIN_KINASE_DOM"/>
    <property type="match status" value="1"/>
</dbReference>
<dbReference type="GO" id="GO:0004674">
    <property type="term" value="F:protein serine/threonine kinase activity"/>
    <property type="evidence" value="ECO:0007669"/>
    <property type="project" value="TreeGrafter"/>
</dbReference>
<dbReference type="PANTHER" id="PTHR44329">
    <property type="entry name" value="SERINE/THREONINE-PROTEIN KINASE TNNI3K-RELATED"/>
    <property type="match status" value="1"/>
</dbReference>
<evidence type="ECO:0000259" key="3">
    <source>
        <dbReference type="PROSITE" id="PS50011"/>
    </source>
</evidence>
<sequence length="702" mass="79825">MKWHEKNRNNLYLHDIQDLSNSYDGVDDVYSHYFQPSPQPHGDSFFKPASNSNNSQTPLLEHETLKLIVPTPQPQEPKPTTSQSQNRPNYAEYRDSPIIARSSHSISSLNIPKSPQRYFWDPIVAEWRTLDFENIWDLDNGQEIEISDKETSVPRGNVSKHSRHASEPSLPANLPTPKTRFVFSELLRDSKDIHPTLEFALRYSEPSPLVSTFKTTIASVPNEDSQLHRRILVEVLGATNLTQLDDPTLSRTGCFSCISIADNEFMTPVVKGSRPEWNSQFLFESARDTDPFEIYVWNDMGPYAKASLQGSFVATVRRILLMQTLNEVLTLTLDRWPGEMEIMGSSQCGSVVIRVRDITEYAWNESIMPFTPSQDFPYPSLYSSPRAPPWNINGEESETHEIISQEIAKETNLVEQPKWFTDIIGRTLSLKKGRYPWIPTGDITIISGPVCGGRYCDIYVGDLKRPKGSVRVALKQLRVFINASDMRFWNKLRHPNVLPFWGCWELDEYRLFMISPWARNGNSLDYVKKNPTVDRCQILRQTAEALVYLHAGIDGLAIVHGDLKADNVLISGNGVAMLADFGLARYVQKLTEVSGTPSGLSPHGHVRFSAPELLLPKPGTEPRPTPESDVFAFGCFMIQVSFHRKSDQQDRNFDRRISSTRKRYHTEKSNQIHICSWKLSKAASLLDLRMYQQNGDLMITCG</sequence>
<dbReference type="SUPFAM" id="SSF49562">
    <property type="entry name" value="C2 domain (Calcium/lipid-binding domain, CaLB)"/>
    <property type="match status" value="1"/>
</dbReference>
<keyword evidence="5" id="KW-1185">Reference proteome</keyword>
<dbReference type="Gene3D" id="2.60.40.150">
    <property type="entry name" value="C2 domain"/>
    <property type="match status" value="1"/>
</dbReference>
<dbReference type="SMART" id="SM00220">
    <property type="entry name" value="S_TKc"/>
    <property type="match status" value="1"/>
</dbReference>
<dbReference type="InterPro" id="IPR011009">
    <property type="entry name" value="Kinase-like_dom_sf"/>
</dbReference>
<organism evidence="4 5">
    <name type="scientific">Clathrus columnatus</name>
    <dbReference type="NCBI Taxonomy" id="1419009"/>
    <lineage>
        <taxon>Eukaryota</taxon>
        <taxon>Fungi</taxon>
        <taxon>Dikarya</taxon>
        <taxon>Basidiomycota</taxon>
        <taxon>Agaricomycotina</taxon>
        <taxon>Agaricomycetes</taxon>
        <taxon>Phallomycetidae</taxon>
        <taxon>Phallales</taxon>
        <taxon>Clathraceae</taxon>
        <taxon>Clathrus</taxon>
    </lineage>
</organism>
<feature type="domain" description="Protein kinase" evidence="3">
    <location>
        <begin position="444"/>
        <end position="702"/>
    </location>
</feature>
<dbReference type="Pfam" id="PF00168">
    <property type="entry name" value="C2"/>
    <property type="match status" value="1"/>
</dbReference>
<gene>
    <name evidence="4" type="ORF">Clacol_006241</name>
</gene>
<dbReference type="InterPro" id="IPR051681">
    <property type="entry name" value="Ser/Thr_Kinases-Pseudokinases"/>
</dbReference>
<dbReference type="InterPro" id="IPR000719">
    <property type="entry name" value="Prot_kinase_dom"/>
</dbReference>
<dbReference type="Pfam" id="PF00069">
    <property type="entry name" value="Pkinase"/>
    <property type="match status" value="1"/>
</dbReference>
<dbReference type="Proteomes" id="UP001050691">
    <property type="component" value="Unassembled WGS sequence"/>
</dbReference>
<dbReference type="PROSITE" id="PS50004">
    <property type="entry name" value="C2"/>
    <property type="match status" value="1"/>
</dbReference>
<dbReference type="InterPro" id="IPR008271">
    <property type="entry name" value="Ser/Thr_kinase_AS"/>
</dbReference>
<dbReference type="GO" id="GO:0005524">
    <property type="term" value="F:ATP binding"/>
    <property type="evidence" value="ECO:0007669"/>
    <property type="project" value="InterPro"/>
</dbReference>
<evidence type="ECO:0008006" key="6">
    <source>
        <dbReference type="Google" id="ProtNLM"/>
    </source>
</evidence>
<feature type="region of interest" description="Disordered" evidence="1">
    <location>
        <begin position="70"/>
        <end position="90"/>
    </location>
</feature>
<dbReference type="InterPro" id="IPR035892">
    <property type="entry name" value="C2_domain_sf"/>
</dbReference>
<dbReference type="EMBL" id="BPWL01000007">
    <property type="protein sequence ID" value="GJJ12003.1"/>
    <property type="molecule type" value="Genomic_DNA"/>
</dbReference>
<dbReference type="PROSITE" id="PS00108">
    <property type="entry name" value="PROTEIN_KINASE_ST"/>
    <property type="match status" value="1"/>
</dbReference>
<dbReference type="InterPro" id="IPR000008">
    <property type="entry name" value="C2_dom"/>
</dbReference>
<protein>
    <recommendedName>
        <fullName evidence="6">Protein kinase domain-containing protein</fullName>
    </recommendedName>
</protein>
<accession>A0AAV5AEQ6</accession>
<evidence type="ECO:0000259" key="2">
    <source>
        <dbReference type="PROSITE" id="PS50004"/>
    </source>
</evidence>
<evidence type="ECO:0000313" key="4">
    <source>
        <dbReference type="EMBL" id="GJJ12003.1"/>
    </source>
</evidence>
<proteinExistence type="predicted"/>
<dbReference type="CDD" id="cd00180">
    <property type="entry name" value="PKc"/>
    <property type="match status" value="1"/>
</dbReference>
<comment type="caution">
    <text evidence="4">The sequence shown here is derived from an EMBL/GenBank/DDBJ whole genome shotgun (WGS) entry which is preliminary data.</text>
</comment>
<dbReference type="AlphaFoldDB" id="A0AAV5AEQ6"/>
<dbReference type="Gene3D" id="1.10.510.10">
    <property type="entry name" value="Transferase(Phosphotransferase) domain 1"/>
    <property type="match status" value="1"/>
</dbReference>
<feature type="domain" description="C2" evidence="2">
    <location>
        <begin position="211"/>
        <end position="329"/>
    </location>
</feature>
<feature type="region of interest" description="Disordered" evidence="1">
    <location>
        <begin position="146"/>
        <end position="171"/>
    </location>
</feature>
<dbReference type="SUPFAM" id="SSF56112">
    <property type="entry name" value="Protein kinase-like (PK-like)"/>
    <property type="match status" value="1"/>
</dbReference>
<name>A0AAV5AEQ6_9AGAM</name>